<dbReference type="GO" id="GO:0019346">
    <property type="term" value="P:transsulfuration"/>
    <property type="evidence" value="ECO:0007669"/>
    <property type="project" value="InterPro"/>
</dbReference>
<dbReference type="GO" id="GO:0003677">
    <property type="term" value="F:DNA binding"/>
    <property type="evidence" value="ECO:0007669"/>
    <property type="project" value="UniProtKB-KW"/>
</dbReference>
<evidence type="ECO:0000256" key="4">
    <source>
        <dbReference type="RuleBase" id="RU362118"/>
    </source>
</evidence>
<dbReference type="InterPro" id="IPR015422">
    <property type="entry name" value="PyrdxlP-dep_Trfase_small"/>
</dbReference>
<evidence type="ECO:0000256" key="1">
    <source>
        <dbReference type="ARBA" id="ARBA00001933"/>
    </source>
</evidence>
<comment type="caution">
    <text evidence="6">The sequence shown here is derived from an EMBL/GenBank/DDBJ whole genome shotgun (WGS) entry which is preliminary data.</text>
</comment>
<dbReference type="GO" id="GO:0016846">
    <property type="term" value="F:carbon-sulfur lyase activity"/>
    <property type="evidence" value="ECO:0007669"/>
    <property type="project" value="TreeGrafter"/>
</dbReference>
<reference evidence="6" key="1">
    <citation type="journal article" date="2021" name="Open Biol.">
        <title>Shared evolutionary footprints suggest mitochondrial oxidative damage underlies multiple complex I losses in fungi.</title>
        <authorList>
            <person name="Schikora-Tamarit M.A."/>
            <person name="Marcet-Houben M."/>
            <person name="Nosek J."/>
            <person name="Gabaldon T."/>
        </authorList>
    </citation>
    <scope>NUCLEOTIDE SEQUENCE</scope>
    <source>
        <strain evidence="6">NCAIM Y.01608</strain>
    </source>
</reference>
<evidence type="ECO:0000313" key="6">
    <source>
        <dbReference type="EMBL" id="KAH3672548.1"/>
    </source>
</evidence>
<reference evidence="6" key="2">
    <citation type="submission" date="2021-01" db="EMBL/GenBank/DDBJ databases">
        <authorList>
            <person name="Schikora-Tamarit M.A."/>
        </authorList>
    </citation>
    <scope>NUCLEOTIDE SEQUENCE</scope>
    <source>
        <strain evidence="6">NCAIM Y.01608</strain>
    </source>
</reference>
<dbReference type="Pfam" id="PF03221">
    <property type="entry name" value="HTH_Tnp_Tc5"/>
    <property type="match status" value="1"/>
</dbReference>
<dbReference type="Gene3D" id="3.90.1150.10">
    <property type="entry name" value="Aspartate Aminotransferase, domain 1"/>
    <property type="match status" value="1"/>
</dbReference>
<dbReference type="PANTHER" id="PTHR11808">
    <property type="entry name" value="TRANS-SULFURATION ENZYME FAMILY MEMBER"/>
    <property type="match status" value="1"/>
</dbReference>
<comment type="cofactor">
    <cofactor evidence="1 4">
        <name>pyridoxal 5'-phosphate</name>
        <dbReference type="ChEBI" id="CHEBI:597326"/>
    </cofactor>
</comment>
<dbReference type="InterPro" id="IPR015424">
    <property type="entry name" value="PyrdxlP-dep_Trfase"/>
</dbReference>
<feature type="domain" description="HTH CENPB-type" evidence="5">
    <location>
        <begin position="70"/>
        <end position="143"/>
    </location>
</feature>
<dbReference type="GO" id="GO:0030170">
    <property type="term" value="F:pyridoxal phosphate binding"/>
    <property type="evidence" value="ECO:0007669"/>
    <property type="project" value="InterPro"/>
</dbReference>
<dbReference type="SUPFAM" id="SSF46689">
    <property type="entry name" value="Homeodomain-like"/>
    <property type="match status" value="1"/>
</dbReference>
<evidence type="ECO:0000313" key="7">
    <source>
        <dbReference type="Proteomes" id="UP000788993"/>
    </source>
</evidence>
<name>A0A9P8PHW3_9ASCO</name>
<dbReference type="InterPro" id="IPR000277">
    <property type="entry name" value="Cys/Met-Metab_PyrdxlP-dep_enz"/>
</dbReference>
<dbReference type="Pfam" id="PF01053">
    <property type="entry name" value="Cys_Met_Meta_PP"/>
    <property type="match status" value="1"/>
</dbReference>
<evidence type="ECO:0000256" key="2">
    <source>
        <dbReference type="ARBA" id="ARBA00022898"/>
    </source>
</evidence>
<organism evidence="6 7">
    <name type="scientific">Ogataea polymorpha</name>
    <dbReference type="NCBI Taxonomy" id="460523"/>
    <lineage>
        <taxon>Eukaryota</taxon>
        <taxon>Fungi</taxon>
        <taxon>Dikarya</taxon>
        <taxon>Ascomycota</taxon>
        <taxon>Saccharomycotina</taxon>
        <taxon>Pichiomycetes</taxon>
        <taxon>Pichiales</taxon>
        <taxon>Pichiaceae</taxon>
        <taxon>Ogataea</taxon>
    </lineage>
</organism>
<dbReference type="InterPro" id="IPR015421">
    <property type="entry name" value="PyrdxlP-dep_Trfase_major"/>
</dbReference>
<dbReference type="AlphaFoldDB" id="A0A9P8PHW3"/>
<protein>
    <recommendedName>
        <fullName evidence="5">HTH CENPB-type domain-containing protein</fullName>
    </recommendedName>
</protein>
<comment type="similarity">
    <text evidence="4">Belongs to the trans-sulfuration enzymes family.</text>
</comment>
<accession>A0A9P8PHW3</accession>
<dbReference type="EMBL" id="JAEUBD010000753">
    <property type="protein sequence ID" value="KAH3672548.1"/>
    <property type="molecule type" value="Genomic_DNA"/>
</dbReference>
<proteinExistence type="inferred from homology"/>
<keyword evidence="3" id="KW-0238">DNA-binding</keyword>
<evidence type="ECO:0000259" key="5">
    <source>
        <dbReference type="PROSITE" id="PS51253"/>
    </source>
</evidence>
<dbReference type="Proteomes" id="UP000788993">
    <property type="component" value="Unassembled WGS sequence"/>
</dbReference>
<keyword evidence="7" id="KW-1185">Reference proteome</keyword>
<dbReference type="SMART" id="SM00674">
    <property type="entry name" value="CENPB"/>
    <property type="match status" value="1"/>
</dbReference>
<dbReference type="PROSITE" id="PS51253">
    <property type="entry name" value="HTH_CENPB"/>
    <property type="match status" value="1"/>
</dbReference>
<sequence>MTDKLPRATLRQKIQVLDYLHGPPSRSQRETIEHFRKLGQFGISQATLSTWVLKEQALRAQLSSNPTLETYKRKPRLKYPDVTKAVEEEIDRYFAENETITDLQITNLFMKYMEQLGYPTKDFKLSKGWLHAFKKRNRIFNGRRLREWQPQPAETYNDGTSIDLNYEEIFNNQFVGFNTRLIHSDDHFTNLINSIPGLEQISQDTDQTEPIEFQSPSTIPPPQPEKLPYYPTIQNPLQNQHSRKPYVLENFKYSKGSHPNSEKVEKILENITEGYATIYNSGTSAIMGILSYLNPPMICINNSGYQGTHRVIKLLSKLTGLQKLTLEETERLQPKSVILIETPMNPEGYVLDIAKFARLAHEKQSYLIVDSTLAPPPLQFPFKYGADYVVYSAVKYLAGVSDLGAGFVVSKKKTDKANLHSERHSLGTTIANFDSFLLLRSLRTYKMRMLTQCQNTERIVTYLRESMDKYSMVINKLHHSSLQLDPFVKQQLNGFYNPVLAIEFKSEELADIILTKFNFLSNNPNIEGGETVVELASKNLNFARPSTNSNLLRISVGCEDYEDLIKDIDQALMSVIDPERVGNSL</sequence>
<gene>
    <name evidence="6" type="ORF">OGATHE_002193</name>
</gene>
<dbReference type="InterPro" id="IPR009057">
    <property type="entry name" value="Homeodomain-like_sf"/>
</dbReference>
<dbReference type="SUPFAM" id="SSF53383">
    <property type="entry name" value="PLP-dependent transferases"/>
    <property type="match status" value="1"/>
</dbReference>
<dbReference type="PANTHER" id="PTHR11808:SF35">
    <property type="entry name" value="CYSTATHIONINE GAMMA-SYNTHASE (AFU_ORTHOLOGUE AFUA_7G01590)"/>
    <property type="match status" value="1"/>
</dbReference>
<dbReference type="Gene3D" id="1.10.10.60">
    <property type="entry name" value="Homeodomain-like"/>
    <property type="match status" value="1"/>
</dbReference>
<dbReference type="GO" id="GO:0005737">
    <property type="term" value="C:cytoplasm"/>
    <property type="evidence" value="ECO:0007669"/>
    <property type="project" value="TreeGrafter"/>
</dbReference>
<evidence type="ECO:0000256" key="3">
    <source>
        <dbReference type="ARBA" id="ARBA00023125"/>
    </source>
</evidence>
<keyword evidence="2 4" id="KW-0663">Pyridoxal phosphate</keyword>
<dbReference type="Gene3D" id="3.40.640.10">
    <property type="entry name" value="Type I PLP-dependent aspartate aminotransferase-like (Major domain)"/>
    <property type="match status" value="1"/>
</dbReference>
<dbReference type="InterPro" id="IPR006600">
    <property type="entry name" value="HTH_CenpB_DNA-bd_dom"/>
</dbReference>